<feature type="transmembrane region" description="Helical" evidence="7">
    <location>
        <begin position="25"/>
        <end position="49"/>
    </location>
</feature>
<feature type="domain" description="Bacterial sugar transferase" evidence="8">
    <location>
        <begin position="293"/>
        <end position="485"/>
    </location>
</feature>
<dbReference type="NCBIfam" id="TIGR03025">
    <property type="entry name" value="EPS_sugtrans"/>
    <property type="match status" value="1"/>
</dbReference>
<comment type="subcellular location">
    <subcellularLocation>
        <location evidence="1">Membrane</location>
        <topology evidence="1">Multi-pass membrane protein</topology>
    </subcellularLocation>
</comment>
<evidence type="ECO:0000313" key="10">
    <source>
        <dbReference type="Proteomes" id="UP000216052"/>
    </source>
</evidence>
<comment type="similarity">
    <text evidence="2">Belongs to the bacterial sugar transferase family.</text>
</comment>
<evidence type="ECO:0000256" key="7">
    <source>
        <dbReference type="SAM" id="Phobius"/>
    </source>
</evidence>
<dbReference type="Gene3D" id="3.40.50.720">
    <property type="entry name" value="NAD(P)-binding Rossmann-like Domain"/>
    <property type="match status" value="1"/>
</dbReference>
<evidence type="ECO:0000256" key="1">
    <source>
        <dbReference type="ARBA" id="ARBA00004141"/>
    </source>
</evidence>
<dbReference type="NCBIfam" id="TIGR03022">
    <property type="entry name" value="WbaP_sugtrans"/>
    <property type="match status" value="1"/>
</dbReference>
<dbReference type="Proteomes" id="UP000216052">
    <property type="component" value="Chromosome"/>
</dbReference>
<evidence type="ECO:0000259" key="8">
    <source>
        <dbReference type="Pfam" id="PF02397"/>
    </source>
</evidence>
<protein>
    <submittedName>
        <fullName evidence="9">UDP-glucose:undecaprenyl-phosphate glucose-1-phosphate transferase</fullName>
        <ecNumber evidence="9">2.7.8.31</ecNumber>
    </submittedName>
</protein>
<evidence type="ECO:0000256" key="4">
    <source>
        <dbReference type="ARBA" id="ARBA00022692"/>
    </source>
</evidence>
<feature type="transmembrane region" description="Helical" evidence="7">
    <location>
        <begin position="101"/>
        <end position="120"/>
    </location>
</feature>
<evidence type="ECO:0000256" key="5">
    <source>
        <dbReference type="ARBA" id="ARBA00022989"/>
    </source>
</evidence>
<evidence type="ECO:0000313" key="9">
    <source>
        <dbReference type="EMBL" id="XFO74160.1"/>
    </source>
</evidence>
<gene>
    <name evidence="9" type="primary">wcaJ</name>
    <name evidence="9" type="ORF">SPACI_042690</name>
</gene>
<keyword evidence="6 7" id="KW-0472">Membrane</keyword>
<keyword evidence="10" id="KW-1185">Reference proteome</keyword>
<dbReference type="EC" id="2.7.8.31" evidence="9"/>
<feature type="transmembrane region" description="Helical" evidence="7">
    <location>
        <begin position="69"/>
        <end position="89"/>
    </location>
</feature>
<name>A0ABZ3J7L2_SPOA4</name>
<proteinExistence type="inferred from homology"/>
<accession>A0ABZ3J7L2</accession>
<dbReference type="Pfam" id="PF13727">
    <property type="entry name" value="CoA_binding_3"/>
    <property type="match status" value="1"/>
</dbReference>
<dbReference type="InterPro" id="IPR017475">
    <property type="entry name" value="EPS_sugar_tfrase"/>
</dbReference>
<feature type="transmembrane region" description="Helical" evidence="7">
    <location>
        <begin position="126"/>
        <end position="144"/>
    </location>
</feature>
<dbReference type="InterPro" id="IPR003362">
    <property type="entry name" value="Bact_transf"/>
</dbReference>
<reference evidence="9" key="1">
    <citation type="submission" date="2024-05" db="EMBL/GenBank/DDBJ databases">
        <title>Isolation and characterization of Sporomusa carbonis sp. nov., a carboxydotrophic hydrogenogen in the genus of Sporomusa isolated from a charcoal burning pile.</title>
        <authorList>
            <person name="Boeer T."/>
            <person name="Rosenbaum F."/>
            <person name="Eysell L."/>
            <person name="Mueller V."/>
            <person name="Daniel R."/>
            <person name="Poehlein A."/>
        </authorList>
    </citation>
    <scope>NUCLEOTIDE SEQUENCE [LARGE SCALE GENOMIC DNA]</scope>
    <source>
        <strain evidence="9">DSM 3132</strain>
    </source>
</reference>
<feature type="transmembrane region" description="Helical" evidence="7">
    <location>
        <begin position="298"/>
        <end position="319"/>
    </location>
</feature>
<dbReference type="PANTHER" id="PTHR30576:SF10">
    <property type="entry name" value="SLL5057 PROTEIN"/>
    <property type="match status" value="1"/>
</dbReference>
<evidence type="ECO:0000256" key="2">
    <source>
        <dbReference type="ARBA" id="ARBA00006464"/>
    </source>
</evidence>
<dbReference type="SUPFAM" id="SSF51735">
    <property type="entry name" value="NAD(P)-binding Rossmann-fold domains"/>
    <property type="match status" value="1"/>
</dbReference>
<keyword evidence="3 9" id="KW-0808">Transferase</keyword>
<dbReference type="EMBL" id="CP155571">
    <property type="protein sequence ID" value="XFO74160.1"/>
    <property type="molecule type" value="Genomic_DNA"/>
</dbReference>
<dbReference type="PANTHER" id="PTHR30576">
    <property type="entry name" value="COLANIC BIOSYNTHESIS UDP-GLUCOSE LIPID CARRIER TRANSFERASE"/>
    <property type="match status" value="1"/>
</dbReference>
<evidence type="ECO:0000256" key="6">
    <source>
        <dbReference type="ARBA" id="ARBA00023136"/>
    </source>
</evidence>
<keyword evidence="4 7" id="KW-0812">Transmembrane</keyword>
<dbReference type="GO" id="GO:0089702">
    <property type="term" value="F:undecaprenyl-phosphate glucose phosphotransferase activity"/>
    <property type="evidence" value="ECO:0007669"/>
    <property type="project" value="UniProtKB-EC"/>
</dbReference>
<dbReference type="Pfam" id="PF02397">
    <property type="entry name" value="Bac_transf"/>
    <property type="match status" value="1"/>
</dbReference>
<sequence length="491" mass="56418">MPPETETLVLEQRFALSNANRIGKWIAPIVLFCVDYGAVVAALLSALFLRDKVLLGIMPQLQHAYIPDSYIFFLIPIMYLGFLLYEGLYSKRLPFWQCVEIIFKSSLFATLMTASILYFTGVAKETSRLFILFSWIFSFLYLSITRHVTKKILLKFGLWQKSIVVIGAGRTAELLAKTFNDEPGMGYKIVGFIEDKDRPLLDEYPHLGSFSDVEQVIQTTGVQDAVIAVPGLEREQLLNLVCRIQPYVRNLTIVPDLFGVPLSNMTVETSFNERMVMLNVCNNLAEARNRMFKRIFDLLIGIPILITIVPVLIILSIIVKIDSPGPVLHIAKRLGKNGQEFLCYKFRTMYENSDDILLKYFAHNSIAEEEWNNFAKLKGYDPRVTHMGKWLRKFSLDELPQIFNVLKGEMSLVGPRPYLPREKEKMGYFLPAILQTVPGITGLWQISGRNEIDFNGRLRMDEWYVRNWSMWHDIVMLIKTIKVVVTRKGAY</sequence>
<keyword evidence="5 7" id="KW-1133">Transmembrane helix</keyword>
<organism evidence="9 10">
    <name type="scientific">Sporomusa acidovorans (strain ATCC 49682 / DSM 3132 / Mol)</name>
    <dbReference type="NCBI Taxonomy" id="1123286"/>
    <lineage>
        <taxon>Bacteria</taxon>
        <taxon>Bacillati</taxon>
        <taxon>Bacillota</taxon>
        <taxon>Negativicutes</taxon>
        <taxon>Selenomonadales</taxon>
        <taxon>Sporomusaceae</taxon>
        <taxon>Sporomusa</taxon>
    </lineage>
</organism>
<evidence type="ECO:0000256" key="3">
    <source>
        <dbReference type="ARBA" id="ARBA00022679"/>
    </source>
</evidence>
<dbReference type="InterPro" id="IPR017472">
    <property type="entry name" value="Undecaprenyl-P_galact_Ptfrase"/>
</dbReference>
<dbReference type="InterPro" id="IPR036291">
    <property type="entry name" value="NAD(P)-bd_dom_sf"/>
</dbReference>